<evidence type="ECO:0000256" key="4">
    <source>
        <dbReference type="ARBA" id="ARBA00023136"/>
    </source>
</evidence>
<dbReference type="InterPro" id="IPR000537">
    <property type="entry name" value="UbiA_prenyltransferase"/>
</dbReference>
<dbReference type="InterPro" id="IPR050475">
    <property type="entry name" value="Prenyltransferase_related"/>
</dbReference>
<accession>T0LLA0</accession>
<protein>
    <recommendedName>
        <fullName evidence="8">UbiA prenyltransferase</fullName>
    </recommendedName>
</protein>
<gene>
    <name evidence="6" type="ORF">CGLO_07947</name>
</gene>
<dbReference type="AlphaFoldDB" id="T0LLA0"/>
<dbReference type="GO" id="GO:0016765">
    <property type="term" value="F:transferase activity, transferring alkyl or aryl (other than methyl) groups"/>
    <property type="evidence" value="ECO:0007669"/>
    <property type="project" value="InterPro"/>
</dbReference>
<dbReference type="OMA" id="VIWIYAN"/>
<dbReference type="CDD" id="cd13965">
    <property type="entry name" value="PT_UbiA_3"/>
    <property type="match status" value="1"/>
</dbReference>
<evidence type="ECO:0000313" key="7">
    <source>
        <dbReference type="Proteomes" id="UP000015530"/>
    </source>
</evidence>
<evidence type="ECO:0008006" key="8">
    <source>
        <dbReference type="Google" id="ProtNLM"/>
    </source>
</evidence>
<dbReference type="PANTHER" id="PTHR42723:SF1">
    <property type="entry name" value="CHLOROPHYLL SYNTHASE, CHLOROPLASTIC"/>
    <property type="match status" value="1"/>
</dbReference>
<keyword evidence="4 5" id="KW-0472">Membrane</keyword>
<dbReference type="eggNOG" id="ENOG502SNAR">
    <property type="taxonomic scope" value="Eukaryota"/>
</dbReference>
<dbReference type="PANTHER" id="PTHR42723">
    <property type="entry name" value="CHLOROPHYLL SYNTHASE"/>
    <property type="match status" value="1"/>
</dbReference>
<feature type="transmembrane region" description="Helical" evidence="5">
    <location>
        <begin position="179"/>
        <end position="200"/>
    </location>
</feature>
<dbReference type="STRING" id="1237896.T0LLA0"/>
<feature type="transmembrane region" description="Helical" evidence="5">
    <location>
        <begin position="212"/>
        <end position="230"/>
    </location>
</feature>
<evidence type="ECO:0000256" key="2">
    <source>
        <dbReference type="ARBA" id="ARBA00022692"/>
    </source>
</evidence>
<evidence type="ECO:0000256" key="1">
    <source>
        <dbReference type="ARBA" id="ARBA00004141"/>
    </source>
</evidence>
<keyword evidence="3 5" id="KW-1133">Transmembrane helix</keyword>
<dbReference type="Pfam" id="PF01040">
    <property type="entry name" value="UbiA"/>
    <property type="match status" value="1"/>
</dbReference>
<dbReference type="Proteomes" id="UP000015530">
    <property type="component" value="Unassembled WGS sequence"/>
</dbReference>
<keyword evidence="2 5" id="KW-0812">Transmembrane</keyword>
<reference evidence="7" key="1">
    <citation type="journal article" date="2013" name="Mol. Plant Microbe Interact.">
        <title>Global aspects of pacC regulation of pathogenicity genes in Colletotrichum gloeosporioides as revealed by transcriptome analysis.</title>
        <authorList>
            <person name="Alkan N."/>
            <person name="Meng X."/>
            <person name="Friedlander G."/>
            <person name="Reuveni E."/>
            <person name="Sukno S."/>
            <person name="Sherman A."/>
            <person name="Thon M."/>
            <person name="Fluhr R."/>
            <person name="Prusky D."/>
        </authorList>
    </citation>
    <scope>NUCLEOTIDE SEQUENCE [LARGE SCALE GENOMIC DNA]</scope>
    <source>
        <strain evidence="7">Cg-14</strain>
    </source>
</reference>
<evidence type="ECO:0000256" key="5">
    <source>
        <dbReference type="SAM" id="Phobius"/>
    </source>
</evidence>
<comment type="caution">
    <text evidence="6">The sequence shown here is derived from an EMBL/GenBank/DDBJ whole genome shotgun (WGS) entry which is preliminary data.</text>
</comment>
<dbReference type="OrthoDB" id="434972at2759"/>
<evidence type="ECO:0000256" key="3">
    <source>
        <dbReference type="ARBA" id="ARBA00022989"/>
    </source>
</evidence>
<dbReference type="GO" id="GO:0016020">
    <property type="term" value="C:membrane"/>
    <property type="evidence" value="ECO:0007669"/>
    <property type="project" value="UniProtKB-SubCell"/>
</dbReference>
<feature type="transmembrane region" description="Helical" evidence="5">
    <location>
        <begin position="307"/>
        <end position="328"/>
    </location>
</feature>
<comment type="subcellular location">
    <subcellularLocation>
        <location evidence="1">Membrane</location>
        <topology evidence="1">Multi-pass membrane protein</topology>
    </subcellularLocation>
</comment>
<feature type="transmembrane region" description="Helical" evidence="5">
    <location>
        <begin position="138"/>
        <end position="167"/>
    </location>
</feature>
<dbReference type="HOGENOM" id="CLU_063928_0_0_1"/>
<sequence>MSKINAESCPILIMEEELMGFHLDEKETLSRSRRSPVYHLKTLYLFTKSDCKTVVLPQMLFAISSILTNGFRDLDTPPTLTLATFKPLIHAVIWIYANLLLENLANQRLPGSMIEDAANKPWRPLPSGRITADQTRQIALYLVPALMVFGAYSGAFRETTSFIAFVWMYNDLDAADTSIWWRNVANALGLMAFSAGALAITGGTVEYGLKNAAVVWILTTGAVVLTTIHAQDLPDVVGDSARGRKTVPLVYGDGVARWTLAAGAMLWSVFLPMLWGLGWASYVIVLGLGLSMVCGTLWRRTVDDDEIVWKLWCVWAGLMYLLPSLKVFGF</sequence>
<proteinExistence type="predicted"/>
<dbReference type="EMBL" id="AMYD01001600">
    <property type="protein sequence ID" value="EQB52431.1"/>
    <property type="molecule type" value="Genomic_DNA"/>
</dbReference>
<organism evidence="6 7">
    <name type="scientific">Colletotrichum gloeosporioides (strain Cg-14)</name>
    <name type="common">Anthracnose fungus</name>
    <name type="synonym">Glomerella cingulata</name>
    <dbReference type="NCBI Taxonomy" id="1237896"/>
    <lineage>
        <taxon>Eukaryota</taxon>
        <taxon>Fungi</taxon>
        <taxon>Dikarya</taxon>
        <taxon>Ascomycota</taxon>
        <taxon>Pezizomycotina</taxon>
        <taxon>Sordariomycetes</taxon>
        <taxon>Hypocreomycetidae</taxon>
        <taxon>Glomerellales</taxon>
        <taxon>Glomerellaceae</taxon>
        <taxon>Colletotrichum</taxon>
        <taxon>Colletotrichum gloeosporioides species complex</taxon>
    </lineage>
</organism>
<evidence type="ECO:0000313" key="6">
    <source>
        <dbReference type="EMBL" id="EQB52431.1"/>
    </source>
</evidence>
<feature type="transmembrane region" description="Helical" evidence="5">
    <location>
        <begin position="282"/>
        <end position="301"/>
    </location>
</feature>
<name>T0LLA0_COLGC</name>